<dbReference type="AlphaFoldDB" id="A0AA38BPS2"/>
<organism evidence="2 3">
    <name type="scientific">Taxus chinensis</name>
    <name type="common">Chinese yew</name>
    <name type="synonym">Taxus wallichiana var. chinensis</name>
    <dbReference type="NCBI Taxonomy" id="29808"/>
    <lineage>
        <taxon>Eukaryota</taxon>
        <taxon>Viridiplantae</taxon>
        <taxon>Streptophyta</taxon>
        <taxon>Embryophyta</taxon>
        <taxon>Tracheophyta</taxon>
        <taxon>Spermatophyta</taxon>
        <taxon>Pinopsida</taxon>
        <taxon>Pinidae</taxon>
        <taxon>Conifers II</taxon>
        <taxon>Cupressales</taxon>
        <taxon>Taxaceae</taxon>
        <taxon>Taxus</taxon>
    </lineage>
</organism>
<dbReference type="InterPro" id="IPR012866">
    <property type="entry name" value="DUF1644"/>
</dbReference>
<feature type="region of interest" description="Disordered" evidence="1">
    <location>
        <begin position="111"/>
        <end position="143"/>
    </location>
</feature>
<dbReference type="PANTHER" id="PTHR31197">
    <property type="entry name" value="OS01G0612600 PROTEIN"/>
    <property type="match status" value="1"/>
</dbReference>
<evidence type="ECO:0000313" key="3">
    <source>
        <dbReference type="Proteomes" id="UP000824469"/>
    </source>
</evidence>
<dbReference type="PANTHER" id="PTHR31197:SF2">
    <property type="entry name" value="C2H2-TYPE DOMAIN-CONTAINING PROTEIN"/>
    <property type="match status" value="1"/>
</dbReference>
<protein>
    <submittedName>
        <fullName evidence="2">Uncharacterized protein</fullName>
    </submittedName>
</protein>
<sequence length="405" mass="45571">IKMPKDCNSLVLRKARRSHPYDRTQSNPNSQGSTAKDGEINAEKKQWDDARCPICMEHPHNAVLLLCSSHDKGCQPYMCDTSYRHSNCLDQYRKRKENWKNSATQDVEAYNENQGGEEMDEDTRSDGPGIHRTPGGEAVDLRSMQDLNEDTGLGGPSRHRRIEQPSFWTSLSGGFQETQNRGRDDLPFVNATAGVGTENNFEFALYHRNEIEAPVEGELELKCPLCRGSVSEWKVVEDARNYLNLKVRSCARESCFVSGTYDELRKHARRDHPRTRPADIDPSRQRAWRRLEHQRDVGDVLSTIRTAIPNAIVHGDYVIEGDEGDEGMPLDQGIDQVTRGPLFTAYFLFRMLSPIGSSEVTGGFPARVRVSSRHHTSSSRLHGGHPNMLGENSMDSGSEETDNIS</sequence>
<reference evidence="2 3" key="1">
    <citation type="journal article" date="2021" name="Nat. Plants">
        <title>The Taxus genome provides insights into paclitaxel biosynthesis.</title>
        <authorList>
            <person name="Xiong X."/>
            <person name="Gou J."/>
            <person name="Liao Q."/>
            <person name="Li Y."/>
            <person name="Zhou Q."/>
            <person name="Bi G."/>
            <person name="Li C."/>
            <person name="Du R."/>
            <person name="Wang X."/>
            <person name="Sun T."/>
            <person name="Guo L."/>
            <person name="Liang H."/>
            <person name="Lu P."/>
            <person name="Wu Y."/>
            <person name="Zhang Z."/>
            <person name="Ro D.K."/>
            <person name="Shang Y."/>
            <person name="Huang S."/>
            <person name="Yan J."/>
        </authorList>
    </citation>
    <scope>NUCLEOTIDE SEQUENCE [LARGE SCALE GENOMIC DNA]</scope>
    <source>
        <strain evidence="2">Ta-2019</strain>
    </source>
</reference>
<proteinExistence type="predicted"/>
<feature type="compositionally biased region" description="Polar residues" evidence="1">
    <location>
        <begin position="23"/>
        <end position="34"/>
    </location>
</feature>
<feature type="non-terminal residue" evidence="2">
    <location>
        <position position="405"/>
    </location>
</feature>
<feature type="region of interest" description="Disordered" evidence="1">
    <location>
        <begin position="371"/>
        <end position="405"/>
    </location>
</feature>
<evidence type="ECO:0000313" key="2">
    <source>
        <dbReference type="EMBL" id="KAH9288555.1"/>
    </source>
</evidence>
<dbReference type="EMBL" id="JAHRHJ020003813">
    <property type="protein sequence ID" value="KAH9288555.1"/>
    <property type="molecule type" value="Genomic_DNA"/>
</dbReference>
<feature type="non-terminal residue" evidence="2">
    <location>
        <position position="1"/>
    </location>
</feature>
<dbReference type="OMA" id="KPRENCR"/>
<gene>
    <name evidence="2" type="ORF">KI387_032672</name>
</gene>
<evidence type="ECO:0000256" key="1">
    <source>
        <dbReference type="SAM" id="MobiDB-lite"/>
    </source>
</evidence>
<feature type="region of interest" description="Disordered" evidence="1">
    <location>
        <begin position="13"/>
        <end position="42"/>
    </location>
</feature>
<dbReference type="Proteomes" id="UP000824469">
    <property type="component" value="Unassembled WGS sequence"/>
</dbReference>
<dbReference type="Pfam" id="PF07800">
    <property type="entry name" value="DUF1644"/>
    <property type="match status" value="1"/>
</dbReference>
<accession>A0AA38BPS2</accession>
<keyword evidence="3" id="KW-1185">Reference proteome</keyword>
<name>A0AA38BPS2_TAXCH</name>
<comment type="caution">
    <text evidence="2">The sequence shown here is derived from an EMBL/GenBank/DDBJ whole genome shotgun (WGS) entry which is preliminary data.</text>
</comment>